<dbReference type="STRING" id="1393122.SAMN05660895_1704"/>
<name>A0A1I7NFR3_9BACT</name>
<organism evidence="7 8">
    <name type="scientific">Thermoflavifilum thermophilum</name>
    <dbReference type="NCBI Taxonomy" id="1393122"/>
    <lineage>
        <taxon>Bacteria</taxon>
        <taxon>Pseudomonadati</taxon>
        <taxon>Bacteroidota</taxon>
        <taxon>Chitinophagia</taxon>
        <taxon>Chitinophagales</taxon>
        <taxon>Chitinophagaceae</taxon>
        <taxon>Thermoflavifilum</taxon>
    </lineage>
</organism>
<gene>
    <name evidence="7" type="ORF">SAMN05660895_1704</name>
</gene>
<dbReference type="Pfam" id="PF00466">
    <property type="entry name" value="Ribosomal_L10"/>
    <property type="match status" value="1"/>
</dbReference>
<dbReference type="Proteomes" id="UP000199537">
    <property type="component" value="Unassembled WGS sequence"/>
</dbReference>
<protein>
    <recommendedName>
        <fullName evidence="5">Large ribosomal subunit protein uL10</fullName>
    </recommendedName>
    <alternativeName>
        <fullName evidence="6">50S ribosomal protein L10</fullName>
    </alternativeName>
</protein>
<dbReference type="InterPro" id="IPR047865">
    <property type="entry name" value="Ribosomal_uL10_bac_type"/>
</dbReference>
<dbReference type="SUPFAM" id="SSF160369">
    <property type="entry name" value="Ribosomal protein L10-like"/>
    <property type="match status" value="1"/>
</dbReference>
<dbReference type="AlphaFoldDB" id="A0A1I7NFR3"/>
<evidence type="ECO:0000256" key="4">
    <source>
        <dbReference type="ARBA" id="ARBA00023274"/>
    </source>
</evidence>
<dbReference type="GO" id="GO:0005840">
    <property type="term" value="C:ribosome"/>
    <property type="evidence" value="ECO:0007669"/>
    <property type="project" value="UniProtKB-KW"/>
</dbReference>
<evidence type="ECO:0000313" key="7">
    <source>
        <dbReference type="EMBL" id="SFV33443.1"/>
    </source>
</evidence>
<keyword evidence="8" id="KW-1185">Reference proteome</keyword>
<keyword evidence="3 7" id="KW-0689">Ribosomal protein</keyword>
<dbReference type="Gene3D" id="3.30.70.1730">
    <property type="match status" value="1"/>
</dbReference>
<evidence type="ECO:0000256" key="1">
    <source>
        <dbReference type="ARBA" id="ARBA00002633"/>
    </source>
</evidence>
<dbReference type="RefSeq" id="WP_092459791.1">
    <property type="nucleotide sequence ID" value="NZ_FPCJ01000001.1"/>
</dbReference>
<dbReference type="OrthoDB" id="1523686at2"/>
<dbReference type="GO" id="GO:1990904">
    <property type="term" value="C:ribonucleoprotein complex"/>
    <property type="evidence" value="ECO:0007669"/>
    <property type="project" value="UniProtKB-KW"/>
</dbReference>
<proteinExistence type="inferred from homology"/>
<evidence type="ECO:0000256" key="3">
    <source>
        <dbReference type="ARBA" id="ARBA00022980"/>
    </source>
</evidence>
<evidence type="ECO:0000256" key="2">
    <source>
        <dbReference type="ARBA" id="ARBA00008889"/>
    </source>
</evidence>
<sequence>MNKAQKTEIINKLRERFSRYPHFYLADSSALTVEQVNKLRRACFEGKVEMKVAKNTLIRKALESIEASRYEGVYPALKGQTAIFFTENPKEPALIISRFRKEQGSEKPILKLAFVDSEIYEGDSQLETLTRLKSKADLIGELISLLQSPAHRVIGALQSGGQTIAGVLKTLESRSAD</sequence>
<comment type="function">
    <text evidence="1">Forms part of the ribosomal stalk, playing a central role in the interaction of the ribosome with GTP-bound translation factors.</text>
</comment>
<reference evidence="8" key="1">
    <citation type="submission" date="2016-10" db="EMBL/GenBank/DDBJ databases">
        <authorList>
            <person name="Varghese N."/>
            <person name="Submissions S."/>
        </authorList>
    </citation>
    <scope>NUCLEOTIDE SEQUENCE [LARGE SCALE GENOMIC DNA]</scope>
    <source>
        <strain evidence="8">DSM 14807</strain>
    </source>
</reference>
<keyword evidence="4" id="KW-0687">Ribonucleoprotein</keyword>
<dbReference type="InterPro" id="IPR043141">
    <property type="entry name" value="Ribosomal_uL10-like_sf"/>
</dbReference>
<dbReference type="InterPro" id="IPR001790">
    <property type="entry name" value="Ribosomal_uL10"/>
</dbReference>
<evidence type="ECO:0000256" key="6">
    <source>
        <dbReference type="ARBA" id="ARBA00035502"/>
    </source>
</evidence>
<accession>A0A1I7NFR3</accession>
<dbReference type="EMBL" id="FPCJ01000001">
    <property type="protein sequence ID" value="SFV33443.1"/>
    <property type="molecule type" value="Genomic_DNA"/>
</dbReference>
<evidence type="ECO:0000313" key="8">
    <source>
        <dbReference type="Proteomes" id="UP000199537"/>
    </source>
</evidence>
<dbReference type="CDD" id="cd05797">
    <property type="entry name" value="Ribosomal_L10"/>
    <property type="match status" value="1"/>
</dbReference>
<dbReference type="PANTHER" id="PTHR11560">
    <property type="entry name" value="39S RIBOSOMAL PROTEIN L10, MITOCHONDRIAL"/>
    <property type="match status" value="1"/>
</dbReference>
<comment type="similarity">
    <text evidence="2">Belongs to the universal ribosomal protein uL10 family.</text>
</comment>
<evidence type="ECO:0000256" key="5">
    <source>
        <dbReference type="ARBA" id="ARBA00035202"/>
    </source>
</evidence>
<dbReference type="NCBIfam" id="NF000955">
    <property type="entry name" value="PRK00099.1-1"/>
    <property type="match status" value="1"/>
</dbReference>